<reference evidence="3" key="1">
    <citation type="submission" date="2021-12" db="EMBL/GenBank/DDBJ databases">
        <title>Curvularia clavata genome.</title>
        <authorList>
            <person name="Cao Y."/>
        </authorList>
    </citation>
    <scope>NUCLEOTIDE SEQUENCE</scope>
    <source>
        <strain evidence="3">Yc1106</strain>
    </source>
</reference>
<protein>
    <submittedName>
        <fullName evidence="3">Uncharacterized protein</fullName>
    </submittedName>
</protein>
<feature type="region of interest" description="Disordered" evidence="1">
    <location>
        <begin position="150"/>
        <end position="194"/>
    </location>
</feature>
<name>A0A9Q8Z3V0_CURCL</name>
<keyword evidence="4" id="KW-1185">Reference proteome</keyword>
<feature type="transmembrane region" description="Helical" evidence="2">
    <location>
        <begin position="93"/>
        <end position="115"/>
    </location>
</feature>
<dbReference type="VEuPathDB" id="FungiDB:yc1106_03020"/>
<dbReference type="EMBL" id="CP089275">
    <property type="protein sequence ID" value="USP75746.1"/>
    <property type="molecule type" value="Genomic_DNA"/>
</dbReference>
<keyword evidence="2" id="KW-0812">Transmembrane</keyword>
<keyword evidence="2" id="KW-1133">Transmembrane helix</keyword>
<evidence type="ECO:0000256" key="1">
    <source>
        <dbReference type="SAM" id="MobiDB-lite"/>
    </source>
</evidence>
<evidence type="ECO:0000313" key="3">
    <source>
        <dbReference type="EMBL" id="USP75746.1"/>
    </source>
</evidence>
<dbReference type="Pfam" id="PF16015">
    <property type="entry name" value="Promethin"/>
    <property type="match status" value="1"/>
</dbReference>
<gene>
    <name evidence="3" type="ORF">yc1106_03020</name>
</gene>
<dbReference type="OrthoDB" id="3928876at2759"/>
<feature type="transmembrane region" description="Helical" evidence="2">
    <location>
        <begin position="61"/>
        <end position="81"/>
    </location>
</feature>
<keyword evidence="2" id="KW-0472">Membrane</keyword>
<sequence length="238" mass="26047">MPSVIEKAGQVVDSVGFHVRHAAQSVEAQFEATTNQLLPRTRREHMVEQAHDYARRNPKTAAFLATQAALAGLPLVLFLAFTAATLLISLTTCLLLGLIVSLTITFFVVSFALLFVVPTVFIASCSATLIFIWGFVGYIVLRKFNERGTPANPDNRIGGRQNHNGPVRNGHAAGSERTHANHGTNFEDNPPVNGAHRTVEWERKWADGVKPDQVVLQTDNTYEALKPETQAPSVQPTP</sequence>
<dbReference type="AlphaFoldDB" id="A0A9Q8Z3V0"/>
<evidence type="ECO:0000313" key="4">
    <source>
        <dbReference type="Proteomes" id="UP001056012"/>
    </source>
</evidence>
<accession>A0A9Q8Z3V0</accession>
<proteinExistence type="predicted"/>
<organism evidence="3 4">
    <name type="scientific">Curvularia clavata</name>
    <dbReference type="NCBI Taxonomy" id="95742"/>
    <lineage>
        <taxon>Eukaryota</taxon>
        <taxon>Fungi</taxon>
        <taxon>Dikarya</taxon>
        <taxon>Ascomycota</taxon>
        <taxon>Pezizomycotina</taxon>
        <taxon>Dothideomycetes</taxon>
        <taxon>Pleosporomycetidae</taxon>
        <taxon>Pleosporales</taxon>
        <taxon>Pleosporineae</taxon>
        <taxon>Pleosporaceae</taxon>
        <taxon>Curvularia</taxon>
    </lineage>
</organism>
<evidence type="ECO:0000256" key="2">
    <source>
        <dbReference type="SAM" id="Phobius"/>
    </source>
</evidence>
<feature type="transmembrane region" description="Helical" evidence="2">
    <location>
        <begin position="121"/>
        <end position="141"/>
    </location>
</feature>
<dbReference type="Proteomes" id="UP001056012">
    <property type="component" value="Chromosome 2"/>
</dbReference>